<evidence type="ECO:0000313" key="2">
    <source>
        <dbReference type="Proteomes" id="UP000188268"/>
    </source>
</evidence>
<dbReference type="AlphaFoldDB" id="A0A1R3FZ44"/>
<comment type="caution">
    <text evidence="1">The sequence shown here is derived from an EMBL/GenBank/DDBJ whole genome shotgun (WGS) entry which is preliminary data.</text>
</comment>
<proteinExistence type="predicted"/>
<sequence>MAILLACTTQKLANSGVNIAAPLLVVAKNYYSGVCTRQMTPYRNVIDRDTQFSGISYGVATNATKPIAVFINAPGDK</sequence>
<keyword evidence="2" id="KW-1185">Reference proteome</keyword>
<gene>
    <name evidence="1" type="ORF">CCACVL1_30005</name>
</gene>
<reference evidence="1 2" key="1">
    <citation type="submission" date="2013-09" db="EMBL/GenBank/DDBJ databases">
        <title>Corchorus capsularis genome sequencing.</title>
        <authorList>
            <person name="Alam M."/>
            <person name="Haque M.S."/>
            <person name="Islam M.S."/>
            <person name="Emdad E.M."/>
            <person name="Islam M.M."/>
            <person name="Ahmed B."/>
            <person name="Halim A."/>
            <person name="Hossen Q.M.M."/>
            <person name="Hossain M.Z."/>
            <person name="Ahmed R."/>
            <person name="Khan M.M."/>
            <person name="Islam R."/>
            <person name="Rashid M.M."/>
            <person name="Khan S.A."/>
            <person name="Rahman M.S."/>
            <person name="Alam M."/>
        </authorList>
    </citation>
    <scope>NUCLEOTIDE SEQUENCE [LARGE SCALE GENOMIC DNA]</scope>
    <source>
        <strain evidence="2">cv. CVL-1</strain>
        <tissue evidence="1">Whole seedling</tissue>
    </source>
</reference>
<dbReference type="Gramene" id="OMO51108">
    <property type="protein sequence ID" value="OMO51108"/>
    <property type="gene ID" value="CCACVL1_30005"/>
</dbReference>
<dbReference type="EMBL" id="AWWV01015951">
    <property type="protein sequence ID" value="OMO51108.1"/>
    <property type="molecule type" value="Genomic_DNA"/>
</dbReference>
<protein>
    <submittedName>
        <fullName evidence="1">Uncharacterized protein</fullName>
    </submittedName>
</protein>
<name>A0A1R3FZ44_COCAP</name>
<organism evidence="1 2">
    <name type="scientific">Corchorus capsularis</name>
    <name type="common">Jute</name>
    <dbReference type="NCBI Taxonomy" id="210143"/>
    <lineage>
        <taxon>Eukaryota</taxon>
        <taxon>Viridiplantae</taxon>
        <taxon>Streptophyta</taxon>
        <taxon>Embryophyta</taxon>
        <taxon>Tracheophyta</taxon>
        <taxon>Spermatophyta</taxon>
        <taxon>Magnoliopsida</taxon>
        <taxon>eudicotyledons</taxon>
        <taxon>Gunneridae</taxon>
        <taxon>Pentapetalae</taxon>
        <taxon>rosids</taxon>
        <taxon>malvids</taxon>
        <taxon>Malvales</taxon>
        <taxon>Malvaceae</taxon>
        <taxon>Grewioideae</taxon>
        <taxon>Apeibeae</taxon>
        <taxon>Corchorus</taxon>
    </lineage>
</organism>
<evidence type="ECO:0000313" key="1">
    <source>
        <dbReference type="EMBL" id="OMO51108.1"/>
    </source>
</evidence>
<dbReference type="Proteomes" id="UP000188268">
    <property type="component" value="Unassembled WGS sequence"/>
</dbReference>
<accession>A0A1R3FZ44</accession>